<dbReference type="AlphaFoldDB" id="A0A9X1PCV4"/>
<dbReference type="EC" id="3.8.1.5" evidence="3"/>
<accession>A0A9X1PCV4</accession>
<name>A0A9X1PCV4_9BACT</name>
<comment type="caution">
    <text evidence="3">The sequence shown here is derived from an EMBL/GenBank/DDBJ whole genome shotgun (WGS) entry which is preliminary data.</text>
</comment>
<dbReference type="SUPFAM" id="SSF53474">
    <property type="entry name" value="alpha/beta-Hydrolases"/>
    <property type="match status" value="1"/>
</dbReference>
<dbReference type="PRINTS" id="PR00412">
    <property type="entry name" value="EPOXHYDRLASE"/>
</dbReference>
<evidence type="ECO:0000256" key="1">
    <source>
        <dbReference type="ARBA" id="ARBA00022801"/>
    </source>
</evidence>
<dbReference type="EMBL" id="JAJTTA010000002">
    <property type="protein sequence ID" value="MCF0041363.1"/>
    <property type="molecule type" value="Genomic_DNA"/>
</dbReference>
<keyword evidence="1 3" id="KW-0378">Hydrolase</keyword>
<dbReference type="InterPro" id="IPR000073">
    <property type="entry name" value="AB_hydrolase_1"/>
</dbReference>
<proteinExistence type="predicted"/>
<dbReference type="PANTHER" id="PTHR43329">
    <property type="entry name" value="EPOXIDE HYDROLASE"/>
    <property type="match status" value="1"/>
</dbReference>
<dbReference type="Proteomes" id="UP001139700">
    <property type="component" value="Unassembled WGS sequence"/>
</dbReference>
<evidence type="ECO:0000313" key="4">
    <source>
        <dbReference type="Proteomes" id="UP001139700"/>
    </source>
</evidence>
<reference evidence="3" key="1">
    <citation type="submission" date="2021-12" db="EMBL/GenBank/DDBJ databases">
        <title>Novel species in genus Dyadobacter.</title>
        <authorList>
            <person name="Ma C."/>
        </authorList>
    </citation>
    <scope>NUCLEOTIDE SEQUENCE</scope>
    <source>
        <strain evidence="3">CY399</strain>
    </source>
</reference>
<feature type="domain" description="AB hydrolase-1" evidence="2">
    <location>
        <begin position="37"/>
        <end position="159"/>
    </location>
</feature>
<dbReference type="NCBIfam" id="NF002938">
    <property type="entry name" value="PRK03592.1"/>
    <property type="match status" value="1"/>
</dbReference>
<gene>
    <name evidence="3" type="ORF">LXM24_14765</name>
</gene>
<evidence type="ECO:0000259" key="2">
    <source>
        <dbReference type="Pfam" id="PF00561"/>
    </source>
</evidence>
<organism evidence="3 4">
    <name type="scientific">Dyadobacter fanqingshengii</name>
    <dbReference type="NCBI Taxonomy" id="2906443"/>
    <lineage>
        <taxon>Bacteria</taxon>
        <taxon>Pseudomonadati</taxon>
        <taxon>Bacteroidota</taxon>
        <taxon>Cytophagia</taxon>
        <taxon>Cytophagales</taxon>
        <taxon>Spirosomataceae</taxon>
        <taxon>Dyadobacter</taxon>
    </lineage>
</organism>
<keyword evidence="4" id="KW-1185">Reference proteome</keyword>
<sequence length="297" mass="33544">METTQNTQADIAFESQKKFARINGLNMAYIDKGEGDPIIFLHGNPTSGYIWRNVLPHVQDLGRCIVPDLIGMGDSDHFRKAADYTFANNEQYLDKLFSVLGVRKNITFVVHDWGSVLAFYWARKHPGAVKGIVYMEAITRPRSWEEVPGAARETFQKLRTSQGEQMVLIENSFIEFNLPRTILRTLSDEEMAAYRRPFCEPGESRRAMLSWARQLPLGGEPAEMIRIVNENSSWLAKSPIPKLFIEAMPGTLADAEKQACMRWPNQTHVAVRGHHNLQEDSAGEIGAAILEWLGKIG</sequence>
<dbReference type="RefSeq" id="WP_234614042.1">
    <property type="nucleotide sequence ID" value="NZ_CP098806.1"/>
</dbReference>
<evidence type="ECO:0000313" key="3">
    <source>
        <dbReference type="EMBL" id="MCF0041363.1"/>
    </source>
</evidence>
<dbReference type="Pfam" id="PF00561">
    <property type="entry name" value="Abhydrolase_1"/>
    <property type="match status" value="1"/>
</dbReference>
<protein>
    <submittedName>
        <fullName evidence="3">Haloalkane dehalogenase</fullName>
        <ecNumber evidence="3">3.8.1.5</ecNumber>
    </submittedName>
</protein>
<dbReference type="Gene3D" id="3.40.50.1820">
    <property type="entry name" value="alpha/beta hydrolase"/>
    <property type="match status" value="1"/>
</dbReference>
<dbReference type="InterPro" id="IPR029058">
    <property type="entry name" value="AB_hydrolase_fold"/>
</dbReference>
<dbReference type="InterPro" id="IPR000639">
    <property type="entry name" value="Epox_hydrolase-like"/>
</dbReference>
<dbReference type="GO" id="GO:0018786">
    <property type="term" value="F:haloalkane dehalogenase activity"/>
    <property type="evidence" value="ECO:0007669"/>
    <property type="project" value="UniProtKB-EC"/>
</dbReference>